<proteinExistence type="predicted"/>
<comment type="caution">
    <text evidence="4">The sequence shown here is derived from an EMBL/GenBank/DDBJ whole genome shotgun (WGS) entry which is preliminary data.</text>
</comment>
<evidence type="ECO:0000313" key="5">
    <source>
        <dbReference type="Proteomes" id="UP000585226"/>
    </source>
</evidence>
<name>A0A7Y8KJP0_9PSED</name>
<organism evidence="4 5">
    <name type="scientific">Pseudomonas reactans</name>
    <dbReference type="NCBI Taxonomy" id="117680"/>
    <lineage>
        <taxon>Bacteria</taxon>
        <taxon>Pseudomonadati</taxon>
        <taxon>Pseudomonadota</taxon>
        <taxon>Gammaproteobacteria</taxon>
        <taxon>Pseudomonadales</taxon>
        <taxon>Pseudomonadaceae</taxon>
        <taxon>Pseudomonas</taxon>
    </lineage>
</organism>
<dbReference type="InterPro" id="IPR000073">
    <property type="entry name" value="AB_hydrolase_1"/>
</dbReference>
<evidence type="ECO:0000256" key="2">
    <source>
        <dbReference type="ARBA" id="ARBA00022801"/>
    </source>
</evidence>
<keyword evidence="2 4" id="KW-0378">Hydrolase</keyword>
<dbReference type="InterPro" id="IPR050266">
    <property type="entry name" value="AB_hydrolase_sf"/>
</dbReference>
<protein>
    <submittedName>
        <fullName evidence="4">2-hydroxy-6-oxo-6-phenylhexa-2,4-dienoate hydrolase</fullName>
    </submittedName>
</protein>
<dbReference type="RefSeq" id="WP_177113002.1">
    <property type="nucleotide sequence ID" value="NZ_JACASD010000071.1"/>
</dbReference>
<dbReference type="AlphaFoldDB" id="A0A7Y8KJP0"/>
<sequence>MPKYTEADTSNYLVIDEPGLSNFRLHYNEAGQGEAVIMLHGGGPGASGWSNYYKNIEALADAGFRVILLDCPGFNKTDEVVTDTQRGLLNARAVKGLMDGLSIEKAHLVGNSMGGATALNFALEFPDRLDRLVLMGPAGMGKSLLQPNPQEGLRHMFHLYSDPTPANFAEMLNVFVFDPSAITEELRQNRWNNILSRPEHLKNFVASSKMTPVTAWDVVDQVHKIPNKTLVTWGRDDRFVPLDNGLKLINFMPDAQLHVFSRCGHWAQWEHADAFNRLVIDFLRN</sequence>
<dbReference type="InterPro" id="IPR017727">
    <property type="entry name" value="HOPD_hydrolase_BphD"/>
</dbReference>
<evidence type="ECO:0000259" key="3">
    <source>
        <dbReference type="Pfam" id="PF00561"/>
    </source>
</evidence>
<dbReference type="Gene3D" id="3.40.50.1820">
    <property type="entry name" value="alpha/beta hydrolase"/>
    <property type="match status" value="1"/>
</dbReference>
<dbReference type="SUPFAM" id="SSF53474">
    <property type="entry name" value="alpha/beta-Hydrolases"/>
    <property type="match status" value="1"/>
</dbReference>
<evidence type="ECO:0000256" key="1">
    <source>
        <dbReference type="ARBA" id="ARBA00022797"/>
    </source>
</evidence>
<keyword evidence="1" id="KW-0058">Aromatic hydrocarbons catabolism</keyword>
<dbReference type="NCBIfam" id="TIGR03343">
    <property type="entry name" value="biphenyl_bphD"/>
    <property type="match status" value="1"/>
</dbReference>
<gene>
    <name evidence="4" type="primary">bphD</name>
    <name evidence="4" type="ORF">HX893_23905</name>
</gene>
<dbReference type="Proteomes" id="UP000585226">
    <property type="component" value="Unassembled WGS sequence"/>
</dbReference>
<dbReference type="Pfam" id="PF00561">
    <property type="entry name" value="Abhydrolase_1"/>
    <property type="match status" value="1"/>
</dbReference>
<dbReference type="InterPro" id="IPR000639">
    <property type="entry name" value="Epox_hydrolase-like"/>
</dbReference>
<evidence type="ECO:0000313" key="4">
    <source>
        <dbReference type="EMBL" id="NWE91179.1"/>
    </source>
</evidence>
<dbReference type="GO" id="GO:0016823">
    <property type="term" value="F:hydrolase activity, acting on acid carbon-carbon bonds, in ketonic substances"/>
    <property type="evidence" value="ECO:0007669"/>
    <property type="project" value="InterPro"/>
</dbReference>
<dbReference type="PANTHER" id="PTHR43798:SF33">
    <property type="entry name" value="HYDROLASE, PUTATIVE (AFU_ORTHOLOGUE AFUA_2G14860)-RELATED"/>
    <property type="match status" value="1"/>
</dbReference>
<dbReference type="PRINTS" id="PR00111">
    <property type="entry name" value="ABHYDROLASE"/>
</dbReference>
<dbReference type="PANTHER" id="PTHR43798">
    <property type="entry name" value="MONOACYLGLYCEROL LIPASE"/>
    <property type="match status" value="1"/>
</dbReference>
<feature type="domain" description="AB hydrolase-1" evidence="3">
    <location>
        <begin position="35"/>
        <end position="272"/>
    </location>
</feature>
<dbReference type="InterPro" id="IPR029058">
    <property type="entry name" value="AB_hydrolase_fold"/>
</dbReference>
<reference evidence="4 5" key="1">
    <citation type="submission" date="2020-04" db="EMBL/GenBank/DDBJ databases">
        <title>Molecular characterization of pseudomonads from Agaricus bisporus reveal novel blotch 2 pathogens in Western Europe.</title>
        <authorList>
            <person name="Taparia T."/>
            <person name="Krijger M."/>
            <person name="Haynes E."/>
            <person name="Elpinstone J.G."/>
            <person name="Noble R."/>
            <person name="Van Der Wolf J."/>
        </authorList>
    </citation>
    <scope>NUCLEOTIDE SEQUENCE [LARGE SCALE GENOMIC DNA]</scope>
    <source>
        <strain evidence="4 5">P8021</strain>
    </source>
</reference>
<dbReference type="PRINTS" id="PR00412">
    <property type="entry name" value="EPOXHYDRLASE"/>
</dbReference>
<dbReference type="GO" id="GO:0016020">
    <property type="term" value="C:membrane"/>
    <property type="evidence" value="ECO:0007669"/>
    <property type="project" value="TreeGrafter"/>
</dbReference>
<dbReference type="EMBL" id="JACASD010000071">
    <property type="protein sequence ID" value="NWE91179.1"/>
    <property type="molecule type" value="Genomic_DNA"/>
</dbReference>
<accession>A0A7Y8KJP0</accession>